<dbReference type="OrthoDB" id="7842901at2"/>
<reference evidence="1 2" key="1">
    <citation type="submission" date="2013-03" db="EMBL/GenBank/DDBJ databases">
        <authorList>
            <person name="Fiebig A."/>
            <person name="Goeker M."/>
            <person name="Klenk H.-P.P."/>
        </authorList>
    </citation>
    <scope>NUCLEOTIDE SEQUENCE [LARGE SCALE GENOMIC DNA]</scope>
    <source>
        <strain evidence="2">DSM 19469</strain>
    </source>
</reference>
<dbReference type="STRING" id="1294273.roselon_00421"/>
<gene>
    <name evidence="1" type="ORF">roselon_00421</name>
</gene>
<proteinExistence type="predicted"/>
<name>W8S2A1_9RHOB</name>
<sequence>MADLPRVSKHGSADLAFAWQCLLAGAVTFDEFRAWAEHVITLLPAEYLPPHMIDLMMAEERRDVTAFIAETIGFVPRDTECDDGAQRAIWGITALRGTHRPDDAGMSAKAARALLSRHPEVPARFLRTFPFLTLPEAA</sequence>
<evidence type="ECO:0000313" key="2">
    <source>
        <dbReference type="Proteomes" id="UP000019593"/>
    </source>
</evidence>
<protein>
    <submittedName>
        <fullName evidence="1">Uncharacterized protein</fullName>
    </submittedName>
</protein>
<dbReference type="RefSeq" id="WP_156945690.1">
    <property type="nucleotide sequence ID" value="NZ_CP004372.1"/>
</dbReference>
<accession>W8S2A1</accession>
<dbReference type="AlphaFoldDB" id="W8S2A1"/>
<dbReference type="Proteomes" id="UP000019593">
    <property type="component" value="Chromosome"/>
</dbReference>
<dbReference type="eggNOG" id="ENOG5033DFX">
    <property type="taxonomic scope" value="Bacteria"/>
</dbReference>
<keyword evidence="2" id="KW-1185">Reference proteome</keyword>
<dbReference type="HOGENOM" id="CLU_1853712_0_0_5"/>
<organism evidence="1 2">
    <name type="scientific">Roseicyclus elongatus DSM 19469</name>
    <dbReference type="NCBI Taxonomy" id="1294273"/>
    <lineage>
        <taxon>Bacteria</taxon>
        <taxon>Pseudomonadati</taxon>
        <taxon>Pseudomonadota</taxon>
        <taxon>Alphaproteobacteria</taxon>
        <taxon>Rhodobacterales</taxon>
        <taxon>Roseobacteraceae</taxon>
        <taxon>Roseicyclus</taxon>
    </lineage>
</organism>
<dbReference type="KEGG" id="red:roselon_00421"/>
<dbReference type="EMBL" id="CP004372">
    <property type="protein sequence ID" value="AHM02866.1"/>
    <property type="molecule type" value="Genomic_DNA"/>
</dbReference>
<evidence type="ECO:0000313" key="1">
    <source>
        <dbReference type="EMBL" id="AHM02866.1"/>
    </source>
</evidence>